<protein>
    <submittedName>
        <fullName evidence="5">Cys met metabolism pyridoxal-phosphate-dependent protein</fullName>
    </submittedName>
</protein>
<dbReference type="Proteomes" id="UP000037460">
    <property type="component" value="Unassembled WGS sequence"/>
</dbReference>
<accession>A0A0M0JJC2</accession>
<dbReference type="InterPro" id="IPR000277">
    <property type="entry name" value="Cys/Met-Metab_PyrdxlP-dep_enz"/>
</dbReference>
<dbReference type="GO" id="GO:0005737">
    <property type="term" value="C:cytoplasm"/>
    <property type="evidence" value="ECO:0007669"/>
    <property type="project" value="TreeGrafter"/>
</dbReference>
<evidence type="ECO:0000313" key="5">
    <source>
        <dbReference type="EMBL" id="KOO26691.1"/>
    </source>
</evidence>
<comment type="similarity">
    <text evidence="4">Belongs to the trans-sulfuration enzymes family.</text>
</comment>
<dbReference type="PANTHER" id="PTHR11808:SF35">
    <property type="entry name" value="CYSTATHIONINE GAMMA-SYNTHASE (AFU_ORTHOLOGUE AFUA_7G01590)"/>
    <property type="match status" value="1"/>
</dbReference>
<dbReference type="InterPro" id="IPR015421">
    <property type="entry name" value="PyrdxlP-dep_Trfase_major"/>
</dbReference>
<dbReference type="GO" id="GO:0019346">
    <property type="term" value="P:transsulfuration"/>
    <property type="evidence" value="ECO:0007669"/>
    <property type="project" value="InterPro"/>
</dbReference>
<comment type="cofactor">
    <cofactor evidence="1 4">
        <name>pyridoxal 5'-phosphate</name>
        <dbReference type="ChEBI" id="CHEBI:597326"/>
    </cofactor>
</comment>
<evidence type="ECO:0000256" key="3">
    <source>
        <dbReference type="PIRSR" id="PIRSR001434-2"/>
    </source>
</evidence>
<dbReference type="AlphaFoldDB" id="A0A0M0JJC2"/>
<sequence>MRRAIGLSVRLNTVISRVGSARMAIRAASSSAVPPGSSTAAVHADALADVDWMMTTDKDVSPPISLSTTYTCPEEGSSGHIYSRISNPTRDRAELLLGAIESTPTEPAHAVLYASGLAATFGVLARLLPRRVAISGGYHGTHLVLSQLQRISGGAHGASVPLPVPDEVASALRPGDLIWLETPRNPDCHVADVSAYVAAARAVGGIHVVVDATFAPPPLQRPLTLGADVVMHSTTKYLAGHSDAIGGALCVSDAALATALKADRTALGATPGSLEPWLLMRSLPVDGSDAAHPLRGLVKSVAHPSLPSDPAHEIARRQMSGGYGGCFALELSTEAAAKALPKALLLFRDATSLGGVESLIEWRRKYDQKISPLLLRCSVGLEEPEHLRADLQRAILEVSR</sequence>
<dbReference type="Gene3D" id="3.40.640.10">
    <property type="entry name" value="Type I PLP-dependent aspartate aminotransferase-like (Major domain)"/>
    <property type="match status" value="1"/>
</dbReference>
<proteinExistence type="inferred from homology"/>
<dbReference type="InterPro" id="IPR054542">
    <property type="entry name" value="Cys_met_metab_PP"/>
</dbReference>
<dbReference type="PANTHER" id="PTHR11808">
    <property type="entry name" value="TRANS-SULFURATION ENZYME FAMILY MEMBER"/>
    <property type="match status" value="1"/>
</dbReference>
<reference evidence="6" key="1">
    <citation type="journal article" date="2015" name="PLoS Genet.">
        <title>Genome Sequence and Transcriptome Analyses of Chrysochromulina tobin: Metabolic Tools for Enhanced Algal Fitness in the Prominent Order Prymnesiales (Haptophyceae).</title>
        <authorList>
            <person name="Hovde B.T."/>
            <person name="Deodato C.R."/>
            <person name="Hunsperger H.M."/>
            <person name="Ryken S.A."/>
            <person name="Yost W."/>
            <person name="Jha R.K."/>
            <person name="Patterson J."/>
            <person name="Monnat R.J. Jr."/>
            <person name="Barlow S.B."/>
            <person name="Starkenburg S.R."/>
            <person name="Cattolico R.A."/>
        </authorList>
    </citation>
    <scope>NUCLEOTIDE SEQUENCE</scope>
    <source>
        <strain evidence="6">CCMP291</strain>
    </source>
</reference>
<comment type="caution">
    <text evidence="5">The sequence shown here is derived from an EMBL/GenBank/DDBJ whole genome shotgun (WGS) entry which is preliminary data.</text>
</comment>
<evidence type="ECO:0000256" key="4">
    <source>
        <dbReference type="RuleBase" id="RU362118"/>
    </source>
</evidence>
<evidence type="ECO:0000256" key="2">
    <source>
        <dbReference type="ARBA" id="ARBA00022898"/>
    </source>
</evidence>
<dbReference type="Pfam" id="PF01053">
    <property type="entry name" value="Cys_Met_Meta_PP"/>
    <property type="match status" value="2"/>
</dbReference>
<dbReference type="PIRSF" id="PIRSF001434">
    <property type="entry name" value="CGS"/>
    <property type="match status" value="1"/>
</dbReference>
<keyword evidence="2 3" id="KW-0663">Pyridoxal phosphate</keyword>
<name>A0A0M0JJC2_9EUKA</name>
<evidence type="ECO:0000313" key="6">
    <source>
        <dbReference type="Proteomes" id="UP000037460"/>
    </source>
</evidence>
<keyword evidence="6" id="KW-1185">Reference proteome</keyword>
<dbReference type="PROSITE" id="PS00868">
    <property type="entry name" value="CYS_MET_METAB_PP"/>
    <property type="match status" value="1"/>
</dbReference>
<dbReference type="GO" id="GO:0030170">
    <property type="term" value="F:pyridoxal phosphate binding"/>
    <property type="evidence" value="ECO:0007669"/>
    <property type="project" value="InterPro"/>
</dbReference>
<dbReference type="GO" id="GO:0016846">
    <property type="term" value="F:carbon-sulfur lyase activity"/>
    <property type="evidence" value="ECO:0007669"/>
    <property type="project" value="TreeGrafter"/>
</dbReference>
<feature type="modified residue" description="N6-(pyridoxal phosphate)lysine" evidence="3">
    <location>
        <position position="236"/>
    </location>
</feature>
<dbReference type="InterPro" id="IPR015422">
    <property type="entry name" value="PyrdxlP-dep_Trfase_small"/>
</dbReference>
<dbReference type="Gene3D" id="3.90.1150.10">
    <property type="entry name" value="Aspartate Aminotransferase, domain 1"/>
    <property type="match status" value="1"/>
</dbReference>
<dbReference type="OrthoDB" id="3512640at2759"/>
<organism evidence="5 6">
    <name type="scientific">Chrysochromulina tobinii</name>
    <dbReference type="NCBI Taxonomy" id="1460289"/>
    <lineage>
        <taxon>Eukaryota</taxon>
        <taxon>Haptista</taxon>
        <taxon>Haptophyta</taxon>
        <taxon>Prymnesiophyceae</taxon>
        <taxon>Prymnesiales</taxon>
        <taxon>Chrysochromulinaceae</taxon>
        <taxon>Chrysochromulina</taxon>
    </lineage>
</organism>
<dbReference type="SUPFAM" id="SSF53383">
    <property type="entry name" value="PLP-dependent transferases"/>
    <property type="match status" value="1"/>
</dbReference>
<dbReference type="InterPro" id="IPR015424">
    <property type="entry name" value="PyrdxlP-dep_Trfase"/>
</dbReference>
<gene>
    <name evidence="5" type="ORF">Ctob_009177</name>
</gene>
<dbReference type="EMBL" id="JWZX01002817">
    <property type="protein sequence ID" value="KOO26691.1"/>
    <property type="molecule type" value="Genomic_DNA"/>
</dbReference>
<evidence type="ECO:0000256" key="1">
    <source>
        <dbReference type="ARBA" id="ARBA00001933"/>
    </source>
</evidence>